<evidence type="ECO:0000313" key="3">
    <source>
        <dbReference type="Proteomes" id="UP000478052"/>
    </source>
</evidence>
<gene>
    <name evidence="2" type="ORF">FWK35_00018301</name>
</gene>
<dbReference type="OrthoDB" id="10426744at2759"/>
<feature type="transmembrane region" description="Helical" evidence="1">
    <location>
        <begin position="292"/>
        <end position="315"/>
    </location>
</feature>
<dbReference type="EMBL" id="VUJU01000564">
    <property type="protein sequence ID" value="KAF0769633.1"/>
    <property type="molecule type" value="Genomic_DNA"/>
</dbReference>
<dbReference type="Proteomes" id="UP000478052">
    <property type="component" value="Unassembled WGS sequence"/>
</dbReference>
<keyword evidence="1" id="KW-1133">Transmembrane helix</keyword>
<protein>
    <submittedName>
        <fullName evidence="2">Uncharacterized protein</fullName>
    </submittedName>
</protein>
<name>A0A6G0ZFT8_APHCR</name>
<keyword evidence="1" id="KW-0472">Membrane</keyword>
<proteinExistence type="predicted"/>
<feature type="transmembrane region" description="Helical" evidence="1">
    <location>
        <begin position="251"/>
        <end position="272"/>
    </location>
</feature>
<accession>A0A6G0ZFT8</accession>
<reference evidence="2 3" key="1">
    <citation type="submission" date="2019-08" db="EMBL/GenBank/DDBJ databases">
        <title>Whole genome of Aphis craccivora.</title>
        <authorList>
            <person name="Voronova N.V."/>
            <person name="Shulinski R.S."/>
            <person name="Bandarenka Y.V."/>
            <person name="Zhorov D.G."/>
            <person name="Warner D."/>
        </authorList>
    </citation>
    <scope>NUCLEOTIDE SEQUENCE [LARGE SCALE GENOMIC DNA]</scope>
    <source>
        <strain evidence="2">180601</strain>
        <tissue evidence="2">Whole Body</tissue>
    </source>
</reference>
<evidence type="ECO:0000256" key="1">
    <source>
        <dbReference type="SAM" id="Phobius"/>
    </source>
</evidence>
<sequence length="344" mass="40090">MFIKDSKKKKSIGMGMIKTSFFVLLSTLFIVNRHTAHLCLQLGSYTGMMFIPAITEYQLILYKNWKMALHDFEKHSVNFLFTANEIRHQQHTFRDIRHPKCQKQDIYRDGLISSRPMYRDTVLFDGNVYTKMELNTTSTYSLAMTRVCATADIKEEKSTSWLSCKFPIASSRVLTTMFHMPIWINKQFILMVTSEALIHAACFVLFMSIKGMSSGSEDIYRSSDYLYRRLLWFIHRSRVGSFVARKVVKGVPLYSVGLALMANGLIGFFGYYKSLQNIVLVSVFPVRTFNNVCGHILLVRGTYIFVCSLLGSYNWRYAKYNTSRKIDMVYYWILNKIYRVKRII</sequence>
<evidence type="ECO:0000313" key="2">
    <source>
        <dbReference type="EMBL" id="KAF0769633.1"/>
    </source>
</evidence>
<keyword evidence="1" id="KW-0812">Transmembrane</keyword>
<comment type="caution">
    <text evidence="2">The sequence shown here is derived from an EMBL/GenBank/DDBJ whole genome shotgun (WGS) entry which is preliminary data.</text>
</comment>
<feature type="transmembrane region" description="Helical" evidence="1">
    <location>
        <begin position="188"/>
        <end position="206"/>
    </location>
</feature>
<organism evidence="2 3">
    <name type="scientific">Aphis craccivora</name>
    <name type="common">Cowpea aphid</name>
    <dbReference type="NCBI Taxonomy" id="307492"/>
    <lineage>
        <taxon>Eukaryota</taxon>
        <taxon>Metazoa</taxon>
        <taxon>Ecdysozoa</taxon>
        <taxon>Arthropoda</taxon>
        <taxon>Hexapoda</taxon>
        <taxon>Insecta</taxon>
        <taxon>Pterygota</taxon>
        <taxon>Neoptera</taxon>
        <taxon>Paraneoptera</taxon>
        <taxon>Hemiptera</taxon>
        <taxon>Sternorrhyncha</taxon>
        <taxon>Aphidomorpha</taxon>
        <taxon>Aphidoidea</taxon>
        <taxon>Aphididae</taxon>
        <taxon>Aphidini</taxon>
        <taxon>Aphis</taxon>
        <taxon>Aphis</taxon>
    </lineage>
</organism>
<keyword evidence="3" id="KW-1185">Reference proteome</keyword>
<dbReference type="AlphaFoldDB" id="A0A6G0ZFT8"/>